<dbReference type="EMBL" id="AP021875">
    <property type="protein sequence ID" value="BBO76054.1"/>
    <property type="molecule type" value="Genomic_DNA"/>
</dbReference>
<accession>A0A5K7ZC65</accession>
<evidence type="ECO:0000313" key="1">
    <source>
        <dbReference type="EMBL" id="BBO76054.1"/>
    </source>
</evidence>
<evidence type="ECO:0000313" key="2">
    <source>
        <dbReference type="Proteomes" id="UP000427769"/>
    </source>
</evidence>
<reference evidence="1 2" key="1">
    <citation type="submission" date="2019-11" db="EMBL/GenBank/DDBJ databases">
        <title>Comparative genomics of hydrocarbon-degrading Desulfosarcina strains.</title>
        <authorList>
            <person name="Watanabe M."/>
            <person name="Kojima H."/>
            <person name="Fukui M."/>
        </authorList>
    </citation>
    <scope>NUCLEOTIDE SEQUENCE [LARGE SCALE GENOMIC DNA]</scope>
    <source>
        <strain evidence="1 2">PP31</strain>
    </source>
</reference>
<dbReference type="KEGG" id="dwd:DSCW_34710"/>
<dbReference type="AlphaFoldDB" id="A0A5K7ZC65"/>
<protein>
    <submittedName>
        <fullName evidence="1">Uncharacterized protein</fullName>
    </submittedName>
</protein>
<sequence length="113" mass="12081">MENGIYHLRLYSGDGEESGVVVITGGSVNGGSGTYLYQGRLSLEWTTLSGSIVIRKWNLEAPALLGPFKEVTLAVEGQVGPGERSFSFIGRFAGHHVIRIEAKGFYLAPLAGP</sequence>
<organism evidence="1 2">
    <name type="scientific">Desulfosarcina widdelii</name>
    <dbReference type="NCBI Taxonomy" id="947919"/>
    <lineage>
        <taxon>Bacteria</taxon>
        <taxon>Pseudomonadati</taxon>
        <taxon>Thermodesulfobacteriota</taxon>
        <taxon>Desulfobacteria</taxon>
        <taxon>Desulfobacterales</taxon>
        <taxon>Desulfosarcinaceae</taxon>
        <taxon>Desulfosarcina</taxon>
    </lineage>
</organism>
<dbReference type="InterPro" id="IPR043019">
    <property type="entry name" value="GrlR_sf"/>
</dbReference>
<dbReference type="Gene3D" id="2.40.128.380">
    <property type="entry name" value="T3SS negative regulator GrlR"/>
    <property type="match status" value="1"/>
</dbReference>
<name>A0A5K7ZC65_9BACT</name>
<dbReference type="Pfam" id="PF16518">
    <property type="entry name" value="GrlR"/>
    <property type="match status" value="1"/>
</dbReference>
<keyword evidence="2" id="KW-1185">Reference proteome</keyword>
<proteinExistence type="predicted"/>
<dbReference type="Proteomes" id="UP000427769">
    <property type="component" value="Chromosome"/>
</dbReference>
<dbReference type="InterPro" id="IPR032417">
    <property type="entry name" value="GrlR"/>
</dbReference>
<gene>
    <name evidence="1" type="ORF">DSCW_34710</name>
</gene>